<dbReference type="OrthoDB" id="5407715at2759"/>
<evidence type="ECO:0000313" key="3">
    <source>
        <dbReference type="EMBL" id="KAG5770184.1"/>
    </source>
</evidence>
<feature type="domain" description="Alcohol dehydrogenase-like N-terminal" evidence="2">
    <location>
        <begin position="33"/>
        <end position="148"/>
    </location>
</feature>
<dbReference type="Pfam" id="PF08240">
    <property type="entry name" value="ADH_N"/>
    <property type="match status" value="1"/>
</dbReference>
<protein>
    <recommendedName>
        <fullName evidence="2">Alcohol dehydrogenase-like N-terminal domain-containing protein</fullName>
    </recommendedName>
</protein>
<keyword evidence="1" id="KW-0560">Oxidoreductase</keyword>
<dbReference type="InterPro" id="IPR011032">
    <property type="entry name" value="GroES-like_sf"/>
</dbReference>
<gene>
    <name evidence="3" type="ORF">H9Q72_002849</name>
</gene>
<comment type="caution">
    <text evidence="3">The sequence shown here is derived from an EMBL/GenBank/DDBJ whole genome shotgun (WGS) entry which is preliminary data.</text>
</comment>
<reference evidence="3" key="2">
    <citation type="submission" date="2020-10" db="EMBL/GenBank/DDBJ databases">
        <authorList>
            <person name="Peck L.D."/>
            <person name="Nowell R.W."/>
            <person name="Flood J."/>
            <person name="Ryan M.J."/>
            <person name="Barraclough T.G."/>
        </authorList>
    </citation>
    <scope>NUCLEOTIDE SEQUENCE</scope>
    <source>
        <strain evidence="3">IMI 127659i</strain>
    </source>
</reference>
<dbReference type="SUPFAM" id="SSF50129">
    <property type="entry name" value="GroES-like"/>
    <property type="match status" value="1"/>
</dbReference>
<organism evidence="3 4">
    <name type="scientific">Fusarium xylarioides</name>
    <dbReference type="NCBI Taxonomy" id="221167"/>
    <lineage>
        <taxon>Eukaryota</taxon>
        <taxon>Fungi</taxon>
        <taxon>Dikarya</taxon>
        <taxon>Ascomycota</taxon>
        <taxon>Pezizomycotina</taxon>
        <taxon>Sordariomycetes</taxon>
        <taxon>Hypocreomycetidae</taxon>
        <taxon>Hypocreales</taxon>
        <taxon>Nectriaceae</taxon>
        <taxon>Fusarium</taxon>
        <taxon>Fusarium fujikuroi species complex</taxon>
    </lineage>
</organism>
<evidence type="ECO:0000256" key="1">
    <source>
        <dbReference type="ARBA" id="ARBA00023002"/>
    </source>
</evidence>
<dbReference type="Gene3D" id="3.90.180.10">
    <property type="entry name" value="Medium-chain alcohol dehydrogenases, catalytic domain"/>
    <property type="match status" value="2"/>
</dbReference>
<accession>A0A9P7LA88</accession>
<dbReference type="Gene3D" id="3.40.50.720">
    <property type="entry name" value="NAD(P)-binding Rossmann-like Domain"/>
    <property type="match status" value="1"/>
</dbReference>
<dbReference type="InterPro" id="IPR013154">
    <property type="entry name" value="ADH-like_N"/>
</dbReference>
<dbReference type="InterPro" id="IPR050129">
    <property type="entry name" value="Zn_alcohol_dh"/>
</dbReference>
<name>A0A9P7LA88_9HYPO</name>
<dbReference type="PANTHER" id="PTHR43401">
    <property type="entry name" value="L-THREONINE 3-DEHYDROGENASE"/>
    <property type="match status" value="1"/>
</dbReference>
<dbReference type="PANTHER" id="PTHR43401:SF2">
    <property type="entry name" value="L-THREONINE 3-DEHYDROGENASE"/>
    <property type="match status" value="1"/>
</dbReference>
<dbReference type="AlphaFoldDB" id="A0A9P7LA88"/>
<dbReference type="InterPro" id="IPR036291">
    <property type="entry name" value="NAD(P)-bd_dom_sf"/>
</dbReference>
<sequence length="347" mass="36945">MANPSTQRAVVLEEFGKPVSIVNSRPIPEAISGSVVVKVFAAPLPRYIQSFYDGTIPAPTLTPPFVPNPGALGRVHKVGSGATKIKEGDLVYVSTAILGRDDPNTFIMTGHVKGPPGPNTDRLAEGDFRDGSFQQYQRAPLENAYPINERRIKELGIDPIKLVSISALSVSAGAVFEAGDIKISDTVVIGPSGGTAGSRALAVLMTGDVEADAAKIIAATPGGEGVDVYNDWSPGGAQGAPYLPAAEHALKRGGRIVLSGGAFGPVEVPYISVVFKKLKVEGSWMCNRQSMERIIRMIEDGRIDLGPESGVQVNRFQLDEVYDAIKHAEENTRWRNITVVAPNVYDG</sequence>
<evidence type="ECO:0000313" key="4">
    <source>
        <dbReference type="Proteomes" id="UP000750502"/>
    </source>
</evidence>
<dbReference type="Proteomes" id="UP000750502">
    <property type="component" value="Unassembled WGS sequence"/>
</dbReference>
<keyword evidence="4" id="KW-1185">Reference proteome</keyword>
<dbReference type="EMBL" id="JADFTT010000062">
    <property type="protein sequence ID" value="KAG5770184.1"/>
    <property type="molecule type" value="Genomic_DNA"/>
</dbReference>
<reference evidence="3" key="1">
    <citation type="journal article" date="2020" name="bioRxiv">
        <title>Historical genomics reveals the evolutionary mechanisms behind multiple outbreaks of the host-specific coffee wilt pathogen Fusarium xylarioides.</title>
        <authorList>
            <person name="Peck D."/>
            <person name="Nowell R.W."/>
            <person name="Flood J."/>
            <person name="Ryan M.J."/>
            <person name="Barraclough T.G."/>
        </authorList>
    </citation>
    <scope>NUCLEOTIDE SEQUENCE</scope>
    <source>
        <strain evidence="3">IMI 127659i</strain>
    </source>
</reference>
<dbReference type="GO" id="GO:0016491">
    <property type="term" value="F:oxidoreductase activity"/>
    <property type="evidence" value="ECO:0007669"/>
    <property type="project" value="UniProtKB-KW"/>
</dbReference>
<proteinExistence type="predicted"/>
<dbReference type="SUPFAM" id="SSF51735">
    <property type="entry name" value="NAD(P)-binding Rossmann-fold domains"/>
    <property type="match status" value="1"/>
</dbReference>
<evidence type="ECO:0000259" key="2">
    <source>
        <dbReference type="Pfam" id="PF08240"/>
    </source>
</evidence>